<keyword evidence="8" id="KW-1185">Reference proteome</keyword>
<organism evidence="7 8">
    <name type="scientific">Dactylosporangium vinaceum</name>
    <dbReference type="NCBI Taxonomy" id="53362"/>
    <lineage>
        <taxon>Bacteria</taxon>
        <taxon>Bacillati</taxon>
        <taxon>Actinomycetota</taxon>
        <taxon>Actinomycetes</taxon>
        <taxon>Micromonosporales</taxon>
        <taxon>Micromonosporaceae</taxon>
        <taxon>Dactylosporangium</taxon>
    </lineage>
</organism>
<name>A0ABV5ML95_9ACTN</name>
<dbReference type="PROSITE" id="PS51349">
    <property type="entry name" value="FMN_HYDROXY_ACID_DH_2"/>
    <property type="match status" value="1"/>
</dbReference>
<dbReference type="CDD" id="cd02809">
    <property type="entry name" value="alpha_hydroxyacid_oxid_FMN"/>
    <property type="match status" value="1"/>
</dbReference>
<dbReference type="InterPro" id="IPR012133">
    <property type="entry name" value="Alpha-hydoxy_acid_DH_FMN"/>
</dbReference>
<dbReference type="PANTHER" id="PTHR10578:SF107">
    <property type="entry name" value="2-HYDROXYACID OXIDASE 1"/>
    <property type="match status" value="1"/>
</dbReference>
<evidence type="ECO:0000256" key="4">
    <source>
        <dbReference type="ARBA" id="ARBA00023002"/>
    </source>
</evidence>
<comment type="cofactor">
    <cofactor evidence="1">
        <name>FMN</name>
        <dbReference type="ChEBI" id="CHEBI:58210"/>
    </cofactor>
</comment>
<gene>
    <name evidence="7" type="ORF">ACFFTR_41735</name>
</gene>
<dbReference type="InterPro" id="IPR008259">
    <property type="entry name" value="FMN_hydac_DH_AS"/>
</dbReference>
<proteinExistence type="inferred from homology"/>
<comment type="caution">
    <text evidence="7">The sequence shown here is derived from an EMBL/GenBank/DDBJ whole genome shotgun (WGS) entry which is preliminary data.</text>
</comment>
<dbReference type="EC" id="1.-.-.-" evidence="7"/>
<evidence type="ECO:0000256" key="3">
    <source>
        <dbReference type="ARBA" id="ARBA00022643"/>
    </source>
</evidence>
<dbReference type="GO" id="GO:0016491">
    <property type="term" value="F:oxidoreductase activity"/>
    <property type="evidence" value="ECO:0007669"/>
    <property type="project" value="UniProtKB-KW"/>
</dbReference>
<evidence type="ECO:0000256" key="1">
    <source>
        <dbReference type="ARBA" id="ARBA00001917"/>
    </source>
</evidence>
<evidence type="ECO:0000313" key="8">
    <source>
        <dbReference type="Proteomes" id="UP001589608"/>
    </source>
</evidence>
<evidence type="ECO:0000256" key="2">
    <source>
        <dbReference type="ARBA" id="ARBA00022630"/>
    </source>
</evidence>
<comment type="similarity">
    <text evidence="5">Belongs to the FMN-dependent alpha-hydroxy acid dehydrogenase family.</text>
</comment>
<dbReference type="EMBL" id="JBHMCA010000067">
    <property type="protein sequence ID" value="MFB9449641.1"/>
    <property type="molecule type" value="Genomic_DNA"/>
</dbReference>
<dbReference type="PROSITE" id="PS00557">
    <property type="entry name" value="FMN_HYDROXY_ACID_DH_1"/>
    <property type="match status" value="1"/>
</dbReference>
<keyword evidence="3" id="KW-0288">FMN</keyword>
<evidence type="ECO:0000259" key="6">
    <source>
        <dbReference type="PROSITE" id="PS51349"/>
    </source>
</evidence>
<evidence type="ECO:0000256" key="5">
    <source>
        <dbReference type="ARBA" id="ARBA00024042"/>
    </source>
</evidence>
<keyword evidence="4 7" id="KW-0560">Oxidoreductase</keyword>
<dbReference type="RefSeq" id="WP_223094764.1">
    <property type="nucleotide sequence ID" value="NZ_CP061913.1"/>
</dbReference>
<dbReference type="Pfam" id="PF01070">
    <property type="entry name" value="FMN_dh"/>
    <property type="match status" value="1"/>
</dbReference>
<protein>
    <submittedName>
        <fullName evidence="7">Alpha-hydroxy acid oxidase</fullName>
        <ecNumber evidence="7">1.-.-.-</ecNumber>
    </submittedName>
</protein>
<dbReference type="Gene3D" id="3.20.20.70">
    <property type="entry name" value="Aldolase class I"/>
    <property type="match status" value="1"/>
</dbReference>
<dbReference type="Proteomes" id="UP001589608">
    <property type="component" value="Unassembled WGS sequence"/>
</dbReference>
<evidence type="ECO:0000313" key="7">
    <source>
        <dbReference type="EMBL" id="MFB9449641.1"/>
    </source>
</evidence>
<dbReference type="PANTHER" id="PTHR10578">
    <property type="entry name" value="S -2-HYDROXY-ACID OXIDASE-RELATED"/>
    <property type="match status" value="1"/>
</dbReference>
<dbReference type="InterPro" id="IPR013785">
    <property type="entry name" value="Aldolase_TIM"/>
</dbReference>
<dbReference type="SUPFAM" id="SSF51395">
    <property type="entry name" value="FMN-linked oxidoreductases"/>
    <property type="match status" value="1"/>
</dbReference>
<keyword evidence="2" id="KW-0285">Flavoprotein</keyword>
<feature type="domain" description="FMN hydroxy acid dehydrogenase" evidence="6">
    <location>
        <begin position="1"/>
        <end position="341"/>
    </location>
</feature>
<accession>A0ABV5ML95</accession>
<dbReference type="InterPro" id="IPR037396">
    <property type="entry name" value="FMN_HAD"/>
</dbReference>
<dbReference type="InterPro" id="IPR000262">
    <property type="entry name" value="FMN-dep_DH"/>
</dbReference>
<sequence length="341" mass="35416">MLAELRARARDALEPAHWDYFEGGAGDERTLRANEEAFARVRLVPRVLRATGPRDLRTTLLGTELRAPILVAPTAFHRLAHRDGELATAAGAAAAGAGYVVSMAATTPVEAIAAVAGPWWFQLYLQPDRDFTAALVRRVEAAGCRALVVSVDSPVFGRRERDHRNGFHDLPAGLCCENLRDAAGAVRDIAMDAGLGWAAIGWLRGITGLPIVLKGVLHPADAELAVEHGVSGLIVSNHGGRQLDGAVATADALPAVAKAVGGRLPVLVDGGVRRGADILAALALGADAVLVGRPVLWGLAAGGADGVRLVLDSLAEDLDRVLALAGVRTPAAVPPDLVVSP</sequence>
<dbReference type="PIRSF" id="PIRSF000138">
    <property type="entry name" value="Al-hdrx_acd_dh"/>
    <property type="match status" value="1"/>
</dbReference>
<reference evidence="7 8" key="1">
    <citation type="submission" date="2024-09" db="EMBL/GenBank/DDBJ databases">
        <authorList>
            <person name="Sun Q."/>
            <person name="Mori K."/>
        </authorList>
    </citation>
    <scope>NUCLEOTIDE SEQUENCE [LARGE SCALE GENOMIC DNA]</scope>
    <source>
        <strain evidence="7 8">JCM 3307</strain>
    </source>
</reference>